<dbReference type="Pfam" id="PF08797">
    <property type="entry name" value="HIRAN"/>
    <property type="match status" value="1"/>
</dbReference>
<feature type="domain" description="HIRAN" evidence="4">
    <location>
        <begin position="110"/>
        <end position="153"/>
    </location>
</feature>
<comment type="caution">
    <text evidence="6">The sequence shown here is derived from an EMBL/GenBank/DDBJ whole genome shotgun (WGS) entry which is preliminary data.</text>
</comment>
<dbReference type="RefSeq" id="WP_179567589.1">
    <property type="nucleotide sequence ID" value="NZ_JACBZY010000001.1"/>
</dbReference>
<accession>A0A852Y8W8</accession>
<keyword evidence="2" id="KW-0378">Hydrolase</keyword>
<evidence type="ECO:0000256" key="3">
    <source>
        <dbReference type="SAM" id="MobiDB-lite"/>
    </source>
</evidence>
<dbReference type="GO" id="GO:0008270">
    <property type="term" value="F:zinc ion binding"/>
    <property type="evidence" value="ECO:0007669"/>
    <property type="project" value="InterPro"/>
</dbReference>
<dbReference type="GO" id="GO:0016818">
    <property type="term" value="F:hydrolase activity, acting on acid anhydrides, in phosphorus-containing anhydrides"/>
    <property type="evidence" value="ECO:0007669"/>
    <property type="project" value="InterPro"/>
</dbReference>
<reference evidence="6 7" key="1">
    <citation type="submission" date="2020-07" db="EMBL/GenBank/DDBJ databases">
        <title>Sequencing the genomes of 1000 actinobacteria strains.</title>
        <authorList>
            <person name="Klenk H.-P."/>
        </authorList>
    </citation>
    <scope>NUCLEOTIDE SEQUENCE [LARGE SCALE GENOMIC DNA]</scope>
    <source>
        <strain evidence="6 7">DSM 23141</strain>
    </source>
</reference>
<keyword evidence="1" id="KW-0479">Metal-binding</keyword>
<gene>
    <name evidence="6" type="ORF">BJ979_002032</name>
</gene>
<feature type="compositionally biased region" description="Basic and acidic residues" evidence="3">
    <location>
        <begin position="215"/>
        <end position="232"/>
    </location>
</feature>
<dbReference type="Pfam" id="PF10708">
    <property type="entry name" value="DUF2510"/>
    <property type="match status" value="1"/>
</dbReference>
<protein>
    <recommendedName>
        <fullName evidence="8">DUF2510 domain-containing protein</fullName>
    </recommendedName>
</protein>
<dbReference type="Gene3D" id="3.30.70.2330">
    <property type="match status" value="1"/>
</dbReference>
<keyword evidence="7" id="KW-1185">Reference proteome</keyword>
<dbReference type="GO" id="GO:0003676">
    <property type="term" value="F:nucleic acid binding"/>
    <property type="evidence" value="ECO:0007669"/>
    <property type="project" value="InterPro"/>
</dbReference>
<evidence type="ECO:0000259" key="4">
    <source>
        <dbReference type="Pfam" id="PF08797"/>
    </source>
</evidence>
<evidence type="ECO:0000256" key="1">
    <source>
        <dbReference type="ARBA" id="ARBA00022723"/>
    </source>
</evidence>
<dbReference type="AlphaFoldDB" id="A0A852Y8W8"/>
<evidence type="ECO:0000313" key="6">
    <source>
        <dbReference type="EMBL" id="NYG99406.1"/>
    </source>
</evidence>
<feature type="region of interest" description="Disordered" evidence="3">
    <location>
        <begin position="49"/>
        <end position="74"/>
    </location>
</feature>
<evidence type="ECO:0000259" key="5">
    <source>
        <dbReference type="Pfam" id="PF10708"/>
    </source>
</evidence>
<dbReference type="EMBL" id="JACBZY010000001">
    <property type="protein sequence ID" value="NYG99406.1"/>
    <property type="molecule type" value="Genomic_DNA"/>
</dbReference>
<sequence>MTADSTHPPANWYPDVTRRHELRYWNGADWTEHVFTGGVQAVDPLPAPSIPAAEAGRGEALGSDTGRKLDSPTIGRGWQDMEVAGESYRRAEIARVFLGLARPEGGVTMQEATLVPEPKNPHDRNAVKVIVRGEHVGYVPGEASAQVAAACKRLGRSRAAKVPARIWARVDDGVWRARVTLAFSGEVEDEKDYAAERRESVAREAERAAALSQKAAERAQRDREKQDRRAAGTVRHEYWTTWKPAVAELKRQQRLTEARDLLAECRDAALRESLISGSAPAPWPSEQLSAVLRRMGDRAGELSTLEEYVVACRDQQVPSTVTAKLAKARIANGASTTSARNDESTGDLMSRES</sequence>
<name>A0A852Y8W8_9MICO</name>
<evidence type="ECO:0008006" key="8">
    <source>
        <dbReference type="Google" id="ProtNLM"/>
    </source>
</evidence>
<dbReference type="InterPro" id="IPR014905">
    <property type="entry name" value="HIRAN"/>
</dbReference>
<proteinExistence type="predicted"/>
<organism evidence="6 7">
    <name type="scientific">Schumannella luteola</name>
    <dbReference type="NCBI Taxonomy" id="472059"/>
    <lineage>
        <taxon>Bacteria</taxon>
        <taxon>Bacillati</taxon>
        <taxon>Actinomycetota</taxon>
        <taxon>Actinomycetes</taxon>
        <taxon>Micrococcales</taxon>
        <taxon>Microbacteriaceae</taxon>
        <taxon>Schumannella</taxon>
    </lineage>
</organism>
<evidence type="ECO:0000256" key="2">
    <source>
        <dbReference type="ARBA" id="ARBA00022801"/>
    </source>
</evidence>
<feature type="region of interest" description="Disordered" evidence="3">
    <location>
        <begin position="331"/>
        <end position="353"/>
    </location>
</feature>
<dbReference type="Proteomes" id="UP000553888">
    <property type="component" value="Unassembled WGS sequence"/>
</dbReference>
<dbReference type="InterPro" id="IPR018929">
    <property type="entry name" value="DUF2510"/>
</dbReference>
<feature type="domain" description="DUF2510" evidence="5">
    <location>
        <begin position="12"/>
        <end position="35"/>
    </location>
</feature>
<evidence type="ECO:0000313" key="7">
    <source>
        <dbReference type="Proteomes" id="UP000553888"/>
    </source>
</evidence>
<feature type="region of interest" description="Disordered" evidence="3">
    <location>
        <begin position="204"/>
        <end position="232"/>
    </location>
</feature>